<dbReference type="EMBL" id="JACHJQ010000001">
    <property type="protein sequence ID" value="MBB4904959.1"/>
    <property type="molecule type" value="Genomic_DNA"/>
</dbReference>
<dbReference type="SUPFAM" id="SSF89796">
    <property type="entry name" value="CoA-transferase family III (CaiB/BaiF)"/>
    <property type="match status" value="2"/>
</dbReference>
<organism evidence="2 3">
    <name type="scientific">Actinophytocola algeriensis</name>
    <dbReference type="NCBI Taxonomy" id="1768010"/>
    <lineage>
        <taxon>Bacteria</taxon>
        <taxon>Bacillati</taxon>
        <taxon>Actinomycetota</taxon>
        <taxon>Actinomycetes</taxon>
        <taxon>Pseudonocardiales</taxon>
        <taxon>Pseudonocardiaceae</taxon>
    </lineage>
</organism>
<dbReference type="InterPro" id="IPR003673">
    <property type="entry name" value="CoA-Trfase_fam_III"/>
</dbReference>
<keyword evidence="2" id="KW-0808">Transferase</keyword>
<dbReference type="InterPro" id="IPR050509">
    <property type="entry name" value="CoA-transferase_III"/>
</dbReference>
<dbReference type="Gene3D" id="3.40.50.10540">
    <property type="entry name" value="Crotonobetainyl-coa:carnitine coa-transferase, domain 1"/>
    <property type="match status" value="1"/>
</dbReference>
<feature type="region of interest" description="Disordered" evidence="1">
    <location>
        <begin position="363"/>
        <end position="385"/>
    </location>
</feature>
<dbReference type="Pfam" id="PF02515">
    <property type="entry name" value="CoA_transf_3"/>
    <property type="match status" value="1"/>
</dbReference>
<evidence type="ECO:0000313" key="2">
    <source>
        <dbReference type="EMBL" id="MBB4904959.1"/>
    </source>
</evidence>
<accession>A0A7W7Q0Y7</accession>
<keyword evidence="3" id="KW-1185">Reference proteome</keyword>
<evidence type="ECO:0000313" key="3">
    <source>
        <dbReference type="Proteomes" id="UP000520767"/>
    </source>
</evidence>
<dbReference type="Proteomes" id="UP000520767">
    <property type="component" value="Unassembled WGS sequence"/>
</dbReference>
<dbReference type="InterPro" id="IPR023606">
    <property type="entry name" value="CoA-Trfase_III_dom_1_sf"/>
</dbReference>
<dbReference type="GO" id="GO:0016740">
    <property type="term" value="F:transferase activity"/>
    <property type="evidence" value="ECO:0007669"/>
    <property type="project" value="UniProtKB-KW"/>
</dbReference>
<sequence>MAAYRVTELAATCVTMATRATGELWDRTMPPVDPGHAFESFRSERHTQVVGSPATPLWAPLSGDYRAEDGWVRLHANYPHHAAAIHRALGGSPSDSVARMPAVAVEDAVLASGGAAAALRTRASWLAAQGSWVRQEPLVGMENLGSGAPRSRAGDAPLAGVRVLDLTHVIAGPVCGRVLAAHGADVLHVTPPGWPVLLDLVRDTDFGKRQCTVDLDGVRALAASADVFVQSYRPGSLGFSAADLPGTVVVSLSAYGHTGPWRDRRGFDSLVQMSTGIAAGDPPVPLPAQALDHGTGWLAAYGAMTALARGGSWHVRVSLARTAEWLHDLGQGGSVSEVDPTPWLTETDSGFGRLRHIRVPGATVELSGPRHPGGDPPAWWPRGEP</sequence>
<dbReference type="RefSeq" id="WP_311770894.1">
    <property type="nucleotide sequence ID" value="NZ_JACHJQ010000001.1"/>
</dbReference>
<protein>
    <submittedName>
        <fullName evidence="2">Crotonobetainyl-CoA:carnitine CoA-transferase CaiB-like acyl-CoA transferase</fullName>
    </submittedName>
</protein>
<reference evidence="2 3" key="1">
    <citation type="submission" date="2020-08" db="EMBL/GenBank/DDBJ databases">
        <title>Genomic Encyclopedia of Type Strains, Phase III (KMG-III): the genomes of soil and plant-associated and newly described type strains.</title>
        <authorList>
            <person name="Whitman W."/>
        </authorList>
    </citation>
    <scope>NUCLEOTIDE SEQUENCE [LARGE SCALE GENOMIC DNA]</scope>
    <source>
        <strain evidence="2 3">CECT 8960</strain>
    </source>
</reference>
<proteinExistence type="predicted"/>
<comment type="caution">
    <text evidence="2">The sequence shown here is derived from an EMBL/GenBank/DDBJ whole genome shotgun (WGS) entry which is preliminary data.</text>
</comment>
<gene>
    <name evidence="2" type="ORF">FHR82_001169</name>
</gene>
<dbReference type="AlphaFoldDB" id="A0A7W7Q0Y7"/>
<name>A0A7W7Q0Y7_9PSEU</name>
<evidence type="ECO:0000256" key="1">
    <source>
        <dbReference type="SAM" id="MobiDB-lite"/>
    </source>
</evidence>
<dbReference type="PANTHER" id="PTHR48228">
    <property type="entry name" value="SUCCINYL-COA--D-CITRAMALATE COA-TRANSFERASE"/>
    <property type="match status" value="1"/>
</dbReference>
<dbReference type="PANTHER" id="PTHR48228:SF4">
    <property type="entry name" value="BLR3030 PROTEIN"/>
    <property type="match status" value="1"/>
</dbReference>